<feature type="domain" description="DSBA-like thioredoxin" evidence="1">
    <location>
        <begin position="8"/>
        <end position="179"/>
    </location>
</feature>
<dbReference type="Gene3D" id="3.40.30.10">
    <property type="entry name" value="Glutaredoxin"/>
    <property type="match status" value="1"/>
</dbReference>
<evidence type="ECO:0000313" key="2">
    <source>
        <dbReference type="EMBL" id="RJO70925.1"/>
    </source>
</evidence>
<gene>
    <name evidence="2" type="ORF">D5S18_27500</name>
</gene>
<name>A0A3A4KDH4_9NOCA</name>
<reference evidence="2 3" key="1">
    <citation type="submission" date="2018-09" db="EMBL/GenBank/DDBJ databases">
        <title>YIM PH21274 draft genome.</title>
        <authorList>
            <person name="Miao C."/>
        </authorList>
    </citation>
    <scope>NUCLEOTIDE SEQUENCE [LARGE SCALE GENOMIC DNA]</scope>
    <source>
        <strain evidence="2 3">YIM PH 21724</strain>
    </source>
</reference>
<dbReference type="SUPFAM" id="SSF52833">
    <property type="entry name" value="Thioredoxin-like"/>
    <property type="match status" value="1"/>
</dbReference>
<protein>
    <submittedName>
        <fullName evidence="2">DsbA family protein</fullName>
    </submittedName>
</protein>
<sequence length="209" mass="22107">MTVKMTYVFDAYCGWCHGFGPTVTEFAAANADRIDLEVLSGGLFTGSRVAPMSAMPYIPEANDRIAALTGAEFGPGYQKLVADGRFAMDSTAAAAGFAALRAAAPERALASAEAMQRAFYRDGLSLSDLATYRRIADENGLDARRVLEFLNGPQAATTARHDFSRAAQLGVTAFPTLLLHTPTGVVRLGGPAADATRLTAALDRQISNN</sequence>
<dbReference type="AlphaFoldDB" id="A0A3A4KDH4"/>
<dbReference type="GO" id="GO:0016491">
    <property type="term" value="F:oxidoreductase activity"/>
    <property type="evidence" value="ECO:0007669"/>
    <property type="project" value="InterPro"/>
</dbReference>
<proteinExistence type="predicted"/>
<dbReference type="OrthoDB" id="9813770at2"/>
<organism evidence="2 3">
    <name type="scientific">Nocardia panacis</name>
    <dbReference type="NCBI Taxonomy" id="2340916"/>
    <lineage>
        <taxon>Bacteria</taxon>
        <taxon>Bacillati</taxon>
        <taxon>Actinomycetota</taxon>
        <taxon>Actinomycetes</taxon>
        <taxon>Mycobacteriales</taxon>
        <taxon>Nocardiaceae</taxon>
        <taxon>Nocardia</taxon>
    </lineage>
</organism>
<comment type="caution">
    <text evidence="2">The sequence shown here is derived from an EMBL/GenBank/DDBJ whole genome shotgun (WGS) entry which is preliminary data.</text>
</comment>
<dbReference type="InterPro" id="IPR001853">
    <property type="entry name" value="DSBA-like_thioredoxin_dom"/>
</dbReference>
<dbReference type="InterPro" id="IPR036249">
    <property type="entry name" value="Thioredoxin-like_sf"/>
</dbReference>
<dbReference type="Gene3D" id="1.10.472.60">
    <property type="entry name" value="putative protein disulfide isomerase domain"/>
    <property type="match status" value="1"/>
</dbReference>
<dbReference type="Pfam" id="PF01323">
    <property type="entry name" value="DSBA"/>
    <property type="match status" value="1"/>
</dbReference>
<evidence type="ECO:0000313" key="3">
    <source>
        <dbReference type="Proteomes" id="UP000266677"/>
    </source>
</evidence>
<evidence type="ECO:0000259" key="1">
    <source>
        <dbReference type="Pfam" id="PF01323"/>
    </source>
</evidence>
<dbReference type="EMBL" id="QZFU01000036">
    <property type="protein sequence ID" value="RJO70925.1"/>
    <property type="molecule type" value="Genomic_DNA"/>
</dbReference>
<keyword evidence="3" id="KW-1185">Reference proteome</keyword>
<dbReference type="RefSeq" id="WP_120043982.1">
    <property type="nucleotide sequence ID" value="NZ_QZFU01000036.1"/>
</dbReference>
<accession>A0A3A4KDH4</accession>
<dbReference type="Proteomes" id="UP000266677">
    <property type="component" value="Unassembled WGS sequence"/>
</dbReference>
<dbReference type="CDD" id="cd03025">
    <property type="entry name" value="DsbA_FrnE_like"/>
    <property type="match status" value="1"/>
</dbReference>